<dbReference type="InParanoid" id="A0A0G4EMM9"/>
<feature type="region of interest" description="Disordered" evidence="1">
    <location>
        <begin position="1"/>
        <end position="33"/>
    </location>
</feature>
<keyword evidence="3" id="KW-1185">Reference proteome</keyword>
<accession>A0A0G4EMM9</accession>
<dbReference type="Proteomes" id="UP000041254">
    <property type="component" value="Unassembled WGS sequence"/>
</dbReference>
<reference evidence="2 3" key="1">
    <citation type="submission" date="2014-11" db="EMBL/GenBank/DDBJ databases">
        <authorList>
            <person name="Zhu J."/>
            <person name="Qi W."/>
            <person name="Song R."/>
        </authorList>
    </citation>
    <scope>NUCLEOTIDE SEQUENCE [LARGE SCALE GENOMIC DNA]</scope>
</reference>
<dbReference type="AlphaFoldDB" id="A0A0G4EMM9"/>
<dbReference type="EMBL" id="CDMY01000270">
    <property type="protein sequence ID" value="CEL98430.1"/>
    <property type="molecule type" value="Genomic_DNA"/>
</dbReference>
<evidence type="ECO:0000313" key="3">
    <source>
        <dbReference type="Proteomes" id="UP000041254"/>
    </source>
</evidence>
<gene>
    <name evidence="2" type="ORF">Vbra_12481</name>
</gene>
<protein>
    <submittedName>
        <fullName evidence="2">Uncharacterized protein</fullName>
    </submittedName>
</protein>
<proteinExistence type="predicted"/>
<evidence type="ECO:0000256" key="1">
    <source>
        <dbReference type="SAM" id="MobiDB-lite"/>
    </source>
</evidence>
<dbReference type="VEuPathDB" id="CryptoDB:Vbra_12481"/>
<organism evidence="2 3">
    <name type="scientific">Vitrella brassicaformis (strain CCMP3155)</name>
    <dbReference type="NCBI Taxonomy" id="1169540"/>
    <lineage>
        <taxon>Eukaryota</taxon>
        <taxon>Sar</taxon>
        <taxon>Alveolata</taxon>
        <taxon>Colpodellida</taxon>
        <taxon>Vitrellaceae</taxon>
        <taxon>Vitrella</taxon>
    </lineage>
</organism>
<evidence type="ECO:0000313" key="2">
    <source>
        <dbReference type="EMBL" id="CEL98430.1"/>
    </source>
</evidence>
<sequence>MHRNQSARDAAVISIPTHKAPSSPDRTARRDCNDKKGRFRACRSLKAARATMLGDVMDAPRGSAAAVACRSVCHESGEGYRGRPLPQMVDKVSRHVAAQSARLGQLPQQEWLPQRFVLTAAKVRHVLGPIAARPRHMMPIFVCLVTMVAGTV</sequence>
<name>A0A0G4EMM9_VITBC</name>